<name>A0AA86W221_9FABA</name>
<reference evidence="2" key="1">
    <citation type="submission" date="2023-10" db="EMBL/GenBank/DDBJ databases">
        <authorList>
            <person name="Domelevo Entfellner J.-B."/>
        </authorList>
    </citation>
    <scope>NUCLEOTIDE SEQUENCE</scope>
</reference>
<feature type="chain" id="PRO_5041729144" evidence="1">
    <location>
        <begin position="26"/>
        <end position="91"/>
    </location>
</feature>
<evidence type="ECO:0000313" key="3">
    <source>
        <dbReference type="Proteomes" id="UP001189624"/>
    </source>
</evidence>
<evidence type="ECO:0000313" key="2">
    <source>
        <dbReference type="EMBL" id="CAJ1976678.1"/>
    </source>
</evidence>
<keyword evidence="3" id="KW-1185">Reference proteome</keyword>
<proteinExistence type="predicted"/>
<evidence type="ECO:0000256" key="1">
    <source>
        <dbReference type="SAM" id="SignalP"/>
    </source>
</evidence>
<organism evidence="2 3">
    <name type="scientific">Sphenostylis stenocarpa</name>
    <dbReference type="NCBI Taxonomy" id="92480"/>
    <lineage>
        <taxon>Eukaryota</taxon>
        <taxon>Viridiplantae</taxon>
        <taxon>Streptophyta</taxon>
        <taxon>Embryophyta</taxon>
        <taxon>Tracheophyta</taxon>
        <taxon>Spermatophyta</taxon>
        <taxon>Magnoliopsida</taxon>
        <taxon>eudicotyledons</taxon>
        <taxon>Gunneridae</taxon>
        <taxon>Pentapetalae</taxon>
        <taxon>rosids</taxon>
        <taxon>fabids</taxon>
        <taxon>Fabales</taxon>
        <taxon>Fabaceae</taxon>
        <taxon>Papilionoideae</taxon>
        <taxon>50 kb inversion clade</taxon>
        <taxon>NPAAA clade</taxon>
        <taxon>indigoferoid/millettioid clade</taxon>
        <taxon>Phaseoleae</taxon>
        <taxon>Sphenostylis</taxon>
    </lineage>
</organism>
<dbReference type="Proteomes" id="UP001189624">
    <property type="component" value="Chromosome 10"/>
</dbReference>
<keyword evidence="1" id="KW-0732">Signal</keyword>
<dbReference type="EMBL" id="OY731407">
    <property type="protein sequence ID" value="CAJ1976678.1"/>
    <property type="molecule type" value="Genomic_DNA"/>
</dbReference>
<dbReference type="AlphaFoldDB" id="A0AA86W221"/>
<feature type="signal peptide" evidence="1">
    <location>
        <begin position="1"/>
        <end position="25"/>
    </location>
</feature>
<accession>A0AA86W221</accession>
<gene>
    <name evidence="2" type="ORF">AYBTSS11_LOCUS28817</name>
</gene>
<protein>
    <submittedName>
        <fullName evidence="2">Uncharacterized protein</fullName>
    </submittedName>
</protein>
<dbReference type="Gramene" id="rna-AYBTSS11_LOCUS28817">
    <property type="protein sequence ID" value="CAJ1976678.1"/>
    <property type="gene ID" value="gene-AYBTSS11_LOCUS28817"/>
</dbReference>
<sequence>MFPTCAPNNNLCLVFVMCMTMQTLGSLRLAGHVNSDDDFNIGHDKNKSKYMTWIRKMKLVNEEFVLMQNLRLIGLLRILVSNDLVTAVSIG</sequence>